<sequence>MILGPSVQILVDFYPRSVKENYSNFYFTKSCQEAFYVQPLTSSHYLLDVGNFILNSQAGLF</sequence>
<evidence type="ECO:0000313" key="1">
    <source>
        <dbReference type="EMBL" id="CAI2372729.1"/>
    </source>
</evidence>
<keyword evidence="2" id="KW-1185">Reference proteome</keyword>
<gene>
    <name evidence="1" type="ORF">ECRASSUSDP1_LOCUS14062</name>
</gene>
<evidence type="ECO:0000313" key="2">
    <source>
        <dbReference type="Proteomes" id="UP001295684"/>
    </source>
</evidence>
<reference evidence="1" key="1">
    <citation type="submission" date="2023-07" db="EMBL/GenBank/DDBJ databases">
        <authorList>
            <consortium name="AG Swart"/>
            <person name="Singh M."/>
            <person name="Singh A."/>
            <person name="Seah K."/>
            <person name="Emmerich C."/>
        </authorList>
    </citation>
    <scope>NUCLEOTIDE SEQUENCE</scope>
    <source>
        <strain evidence="1">DP1</strain>
    </source>
</reference>
<protein>
    <submittedName>
        <fullName evidence="1">Uncharacterized protein</fullName>
    </submittedName>
</protein>
<organism evidence="1 2">
    <name type="scientific">Euplotes crassus</name>
    <dbReference type="NCBI Taxonomy" id="5936"/>
    <lineage>
        <taxon>Eukaryota</taxon>
        <taxon>Sar</taxon>
        <taxon>Alveolata</taxon>
        <taxon>Ciliophora</taxon>
        <taxon>Intramacronucleata</taxon>
        <taxon>Spirotrichea</taxon>
        <taxon>Hypotrichia</taxon>
        <taxon>Euplotida</taxon>
        <taxon>Euplotidae</taxon>
        <taxon>Moneuplotes</taxon>
    </lineage>
</organism>
<dbReference type="Proteomes" id="UP001295684">
    <property type="component" value="Unassembled WGS sequence"/>
</dbReference>
<dbReference type="EMBL" id="CAMPGE010014029">
    <property type="protein sequence ID" value="CAI2372729.1"/>
    <property type="molecule type" value="Genomic_DNA"/>
</dbReference>
<comment type="caution">
    <text evidence="1">The sequence shown here is derived from an EMBL/GenBank/DDBJ whole genome shotgun (WGS) entry which is preliminary data.</text>
</comment>
<accession>A0AAD1XHB5</accession>
<dbReference type="AlphaFoldDB" id="A0AAD1XHB5"/>
<proteinExistence type="predicted"/>
<name>A0AAD1XHB5_EUPCR</name>